<feature type="repeat" description="Pumilio" evidence="3">
    <location>
        <begin position="291"/>
        <end position="326"/>
    </location>
</feature>
<feature type="repeat" description="Pumilio" evidence="3">
    <location>
        <begin position="254"/>
        <end position="290"/>
    </location>
</feature>
<keyword evidence="7" id="KW-1185">Reference proteome</keyword>
<sequence length="450" mass="50911">MADKGKSKLVDEDLRSNSSNEGKRKEVWEDDAVAAALGHHRRDRSLFLGVLQEQNDPGSEELAPDNQNVPINVDTKKDQRLPQQSSSASSRSAFETSVEQHTQQKVDVENQESCMRALIDPDEEYAYRLWIQSLEAMKNHHAPDADVEKALSGQHQPTTNAPDSDRLLDYGPSVYTRKLIGNLKGYVLDLSLQLYGCRVIQKAFEITDTDQKVEMAKELGSNILKCVCDQHANHAIQKSIEFVPPQHIQFVYRSLRGKVKMLSSHPFGCHVIQKALEFCRDPQMKQALVTEILESVNELSVDPYGNYVVQYIVEHGEPREREIIVLKFDGRVLQMSHEKHSSNVIEKCLIHGSYMDRKRIIVEIFCAAGGTTADHLLGMIVHEYANYVIQRMLEVSREWQVDVIVKLVRRHEAMLAKYPHGRHVIAQVERVVNARAGLPGSVAPAPPQFP</sequence>
<dbReference type="InterPro" id="IPR016024">
    <property type="entry name" value="ARM-type_fold"/>
</dbReference>
<accession>A0AAD8W8W4</accession>
<evidence type="ECO:0000256" key="4">
    <source>
        <dbReference type="SAM" id="MobiDB-lite"/>
    </source>
</evidence>
<reference evidence="6" key="1">
    <citation type="submission" date="2023-07" db="EMBL/GenBank/DDBJ databases">
        <title>A chromosome-level genome assembly of Lolium multiflorum.</title>
        <authorList>
            <person name="Chen Y."/>
            <person name="Copetti D."/>
            <person name="Kolliker R."/>
            <person name="Studer B."/>
        </authorList>
    </citation>
    <scope>NUCLEOTIDE SEQUENCE</scope>
    <source>
        <strain evidence="6">02402/16</strain>
        <tissue evidence="6">Leaf</tissue>
    </source>
</reference>
<keyword evidence="1" id="KW-0677">Repeat</keyword>
<evidence type="ECO:0000256" key="3">
    <source>
        <dbReference type="PROSITE-ProRule" id="PRU00317"/>
    </source>
</evidence>
<dbReference type="GO" id="GO:0005737">
    <property type="term" value="C:cytoplasm"/>
    <property type="evidence" value="ECO:0007669"/>
    <property type="project" value="TreeGrafter"/>
</dbReference>
<keyword evidence="2" id="KW-0810">Translation regulation</keyword>
<dbReference type="PANTHER" id="PTHR12537:SF135">
    <property type="entry name" value="PUM-HD DOMAIN-CONTAINING PROTEIN"/>
    <property type="match status" value="1"/>
</dbReference>
<dbReference type="SUPFAM" id="SSF48371">
    <property type="entry name" value="ARM repeat"/>
    <property type="match status" value="1"/>
</dbReference>
<evidence type="ECO:0000256" key="1">
    <source>
        <dbReference type="ARBA" id="ARBA00022737"/>
    </source>
</evidence>
<feature type="repeat" description="Pumilio" evidence="3">
    <location>
        <begin position="371"/>
        <end position="406"/>
    </location>
</feature>
<dbReference type="SMART" id="SM00025">
    <property type="entry name" value="Pumilio"/>
    <property type="match status" value="6"/>
</dbReference>
<name>A0AAD8W8W4_LOLMU</name>
<feature type="repeat" description="Pumilio" evidence="3">
    <location>
        <begin position="182"/>
        <end position="217"/>
    </location>
</feature>
<protein>
    <recommendedName>
        <fullName evidence="5">PUM-HD domain-containing protein</fullName>
    </recommendedName>
</protein>
<dbReference type="AlphaFoldDB" id="A0AAD8W8W4"/>
<feature type="compositionally biased region" description="Basic and acidic residues" evidence="4">
    <location>
        <begin position="1"/>
        <end position="27"/>
    </location>
</feature>
<dbReference type="Gene3D" id="1.25.10.10">
    <property type="entry name" value="Leucine-rich Repeat Variant"/>
    <property type="match status" value="1"/>
</dbReference>
<dbReference type="InterPro" id="IPR011989">
    <property type="entry name" value="ARM-like"/>
</dbReference>
<dbReference type="InterPro" id="IPR033133">
    <property type="entry name" value="PUM-HD"/>
</dbReference>
<gene>
    <name evidence="6" type="ORF">QYE76_065433</name>
</gene>
<evidence type="ECO:0000259" key="5">
    <source>
        <dbReference type="PROSITE" id="PS50303"/>
    </source>
</evidence>
<evidence type="ECO:0000313" key="7">
    <source>
        <dbReference type="Proteomes" id="UP001231189"/>
    </source>
</evidence>
<feature type="repeat" description="Pumilio" evidence="3">
    <location>
        <begin position="218"/>
        <end position="253"/>
    </location>
</feature>
<dbReference type="PROSITE" id="PS50302">
    <property type="entry name" value="PUM"/>
    <property type="match status" value="6"/>
</dbReference>
<dbReference type="InterPro" id="IPR033712">
    <property type="entry name" value="Pumilio_RNA-bd"/>
</dbReference>
<feature type="repeat" description="Pumilio" evidence="3">
    <location>
        <begin position="327"/>
        <end position="363"/>
    </location>
</feature>
<feature type="region of interest" description="Disordered" evidence="4">
    <location>
        <begin position="52"/>
        <end position="106"/>
    </location>
</feature>
<dbReference type="EMBL" id="JAUUTY010000004">
    <property type="protein sequence ID" value="KAK1647628.1"/>
    <property type="molecule type" value="Genomic_DNA"/>
</dbReference>
<evidence type="ECO:0000256" key="2">
    <source>
        <dbReference type="ARBA" id="ARBA00022845"/>
    </source>
</evidence>
<dbReference type="PROSITE" id="PS50303">
    <property type="entry name" value="PUM_HD"/>
    <property type="match status" value="1"/>
</dbReference>
<dbReference type="InterPro" id="IPR001313">
    <property type="entry name" value="Pumilio_RNA-bd_rpt"/>
</dbReference>
<dbReference type="GO" id="GO:0003729">
    <property type="term" value="F:mRNA binding"/>
    <property type="evidence" value="ECO:0007669"/>
    <property type="project" value="TreeGrafter"/>
</dbReference>
<proteinExistence type="predicted"/>
<comment type="caution">
    <text evidence="6">The sequence shown here is derived from an EMBL/GenBank/DDBJ whole genome shotgun (WGS) entry which is preliminary data.</text>
</comment>
<organism evidence="6 7">
    <name type="scientific">Lolium multiflorum</name>
    <name type="common">Italian ryegrass</name>
    <name type="synonym">Lolium perenne subsp. multiflorum</name>
    <dbReference type="NCBI Taxonomy" id="4521"/>
    <lineage>
        <taxon>Eukaryota</taxon>
        <taxon>Viridiplantae</taxon>
        <taxon>Streptophyta</taxon>
        <taxon>Embryophyta</taxon>
        <taxon>Tracheophyta</taxon>
        <taxon>Spermatophyta</taxon>
        <taxon>Magnoliopsida</taxon>
        <taxon>Liliopsida</taxon>
        <taxon>Poales</taxon>
        <taxon>Poaceae</taxon>
        <taxon>BOP clade</taxon>
        <taxon>Pooideae</taxon>
        <taxon>Poodae</taxon>
        <taxon>Poeae</taxon>
        <taxon>Poeae Chloroplast Group 2 (Poeae type)</taxon>
        <taxon>Loliodinae</taxon>
        <taxon>Loliinae</taxon>
        <taxon>Lolium</taxon>
    </lineage>
</organism>
<dbReference type="Pfam" id="PF00806">
    <property type="entry name" value="PUF"/>
    <property type="match status" value="6"/>
</dbReference>
<dbReference type="Proteomes" id="UP001231189">
    <property type="component" value="Unassembled WGS sequence"/>
</dbReference>
<dbReference type="PANTHER" id="PTHR12537">
    <property type="entry name" value="RNA BINDING PROTEIN PUMILIO-RELATED"/>
    <property type="match status" value="1"/>
</dbReference>
<feature type="domain" description="PUM-HD" evidence="5">
    <location>
        <begin position="58"/>
        <end position="432"/>
    </location>
</feature>
<dbReference type="GO" id="GO:0006417">
    <property type="term" value="P:regulation of translation"/>
    <property type="evidence" value="ECO:0007669"/>
    <property type="project" value="UniProtKB-KW"/>
</dbReference>
<dbReference type="CDD" id="cd07920">
    <property type="entry name" value="Pumilio"/>
    <property type="match status" value="1"/>
</dbReference>
<evidence type="ECO:0000313" key="6">
    <source>
        <dbReference type="EMBL" id="KAK1647628.1"/>
    </source>
</evidence>
<feature type="region of interest" description="Disordered" evidence="4">
    <location>
        <begin position="1"/>
        <end position="28"/>
    </location>
</feature>